<reference evidence="2 3" key="1">
    <citation type="submission" date="2019-03" db="EMBL/GenBank/DDBJ databases">
        <title>Subsurface microbial communities from deep shales in Ohio and West Virginia, USA.</title>
        <authorList>
            <person name="Wrighton K."/>
        </authorList>
    </citation>
    <scope>NUCLEOTIDE SEQUENCE [LARGE SCALE GENOMIC DNA]</scope>
    <source>
        <strain evidence="2 3">MSL 7</strain>
    </source>
</reference>
<dbReference type="EMBL" id="SNXX01000020">
    <property type="protein sequence ID" value="TDP90422.1"/>
    <property type="molecule type" value="Genomic_DNA"/>
</dbReference>
<sequence>MNKTSIFLAVIVIILAAPVLQAEEFKSPEAFTEYIYANYAEENFEEVFNNFAAELKRIITVEDYLEFQQQNFKKYKLEYQEIEVSAAEEIDFEKIKDKFDYAQDFGDYYQLQVSYLLKFDHFGQREERSEKKVYIRKINADYQLFWDYQSAFNDDQDQTGAGQDE</sequence>
<evidence type="ECO:0000313" key="2">
    <source>
        <dbReference type="EMBL" id="TDP90422.1"/>
    </source>
</evidence>
<name>A0A4R6RU47_9FIRM</name>
<organism evidence="2 3">
    <name type="scientific">Halanaerobium saccharolyticum</name>
    <dbReference type="NCBI Taxonomy" id="43595"/>
    <lineage>
        <taxon>Bacteria</taxon>
        <taxon>Bacillati</taxon>
        <taxon>Bacillota</taxon>
        <taxon>Clostridia</taxon>
        <taxon>Halanaerobiales</taxon>
        <taxon>Halanaerobiaceae</taxon>
        <taxon>Halanaerobium</taxon>
    </lineage>
</organism>
<feature type="chain" id="PRO_5021013780" evidence="1">
    <location>
        <begin position="23"/>
        <end position="165"/>
    </location>
</feature>
<evidence type="ECO:0000256" key="1">
    <source>
        <dbReference type="SAM" id="SignalP"/>
    </source>
</evidence>
<keyword evidence="1" id="KW-0732">Signal</keyword>
<protein>
    <submittedName>
        <fullName evidence="2">Uncharacterized protein</fullName>
    </submittedName>
</protein>
<gene>
    <name evidence="2" type="ORF">C7957_12014</name>
</gene>
<feature type="signal peptide" evidence="1">
    <location>
        <begin position="1"/>
        <end position="22"/>
    </location>
</feature>
<comment type="caution">
    <text evidence="2">The sequence shown here is derived from an EMBL/GenBank/DDBJ whole genome shotgun (WGS) entry which is preliminary data.</text>
</comment>
<dbReference type="Proteomes" id="UP000295176">
    <property type="component" value="Unassembled WGS sequence"/>
</dbReference>
<dbReference type="AlphaFoldDB" id="A0A4R6RU47"/>
<dbReference type="RefSeq" id="WP_243734016.1">
    <property type="nucleotide sequence ID" value="NZ_QAXS01000042.1"/>
</dbReference>
<proteinExistence type="predicted"/>
<evidence type="ECO:0000313" key="3">
    <source>
        <dbReference type="Proteomes" id="UP000295176"/>
    </source>
</evidence>
<accession>A0A4R6RU47</accession>